<dbReference type="InterPro" id="IPR041703">
    <property type="entry name" value="Rho_factor_ATP-bd"/>
</dbReference>
<evidence type="ECO:0000256" key="12">
    <source>
        <dbReference type="SAM" id="MobiDB-lite"/>
    </source>
</evidence>
<comment type="caution">
    <text evidence="9">Lacks conserved residue(s) required for the propagation of feature annotation.</text>
</comment>
<dbReference type="NCBIfam" id="NF006886">
    <property type="entry name" value="PRK09376.1"/>
    <property type="match status" value="1"/>
</dbReference>
<dbReference type="InterPro" id="IPR012340">
    <property type="entry name" value="NA-bd_OB-fold"/>
</dbReference>
<dbReference type="InterPro" id="IPR003593">
    <property type="entry name" value="AAA+_ATPase"/>
</dbReference>
<dbReference type="InterPro" id="IPR000194">
    <property type="entry name" value="ATPase_F1/V1/A1_a/bsu_nucl-bd"/>
</dbReference>
<evidence type="ECO:0000256" key="4">
    <source>
        <dbReference type="ARBA" id="ARBA00022806"/>
    </source>
</evidence>
<evidence type="ECO:0000256" key="2">
    <source>
        <dbReference type="ARBA" id="ARBA00022741"/>
    </source>
</evidence>
<dbReference type="RefSeq" id="WP_386808674.1">
    <property type="nucleotide sequence ID" value="NZ_JBHTMV010000003.1"/>
</dbReference>
<dbReference type="InterPro" id="IPR011113">
    <property type="entry name" value="Rho_RNA-bd"/>
</dbReference>
<evidence type="ECO:0000256" key="1">
    <source>
        <dbReference type="ARBA" id="ARBA00022472"/>
    </source>
</evidence>
<evidence type="ECO:0000256" key="3">
    <source>
        <dbReference type="ARBA" id="ARBA00022801"/>
    </source>
</evidence>
<evidence type="ECO:0000256" key="11">
    <source>
        <dbReference type="PROSITE-ProRule" id="PRU01203"/>
    </source>
</evidence>
<dbReference type="HAMAP" id="MF_01884">
    <property type="entry name" value="Rho"/>
    <property type="match status" value="1"/>
</dbReference>
<feature type="domain" description="Rho RNA-BD" evidence="13">
    <location>
        <begin position="208"/>
        <end position="283"/>
    </location>
</feature>
<feature type="region of interest" description="Disordered" evidence="12">
    <location>
        <begin position="50"/>
        <end position="204"/>
    </location>
</feature>
<dbReference type="PROSITE" id="PS51856">
    <property type="entry name" value="RHO_RNA_BD"/>
    <property type="match status" value="1"/>
</dbReference>
<keyword evidence="7 9" id="KW-0805">Transcription regulation</keyword>
<dbReference type="NCBIfam" id="TIGR00767">
    <property type="entry name" value="rho"/>
    <property type="match status" value="1"/>
</dbReference>
<proteinExistence type="inferred from homology"/>
<comment type="caution">
    <text evidence="14">The sequence shown here is derived from an EMBL/GenBank/DDBJ whole genome shotgun (WGS) entry which is preliminary data.</text>
</comment>
<dbReference type="SMART" id="SM00357">
    <property type="entry name" value="CSP"/>
    <property type="match status" value="1"/>
</dbReference>
<dbReference type="InterPro" id="IPR011129">
    <property type="entry name" value="CSD"/>
</dbReference>
<dbReference type="Gene3D" id="1.10.720.10">
    <property type="match status" value="1"/>
</dbReference>
<name>A0ABW3WN33_9FLAO</name>
<dbReference type="InterPro" id="IPR027417">
    <property type="entry name" value="P-loop_NTPase"/>
</dbReference>
<dbReference type="Proteomes" id="UP001597241">
    <property type="component" value="Unassembled WGS sequence"/>
</dbReference>
<comment type="function">
    <text evidence="9">Facilitates transcription termination by a mechanism that involves Rho binding to the nascent RNA, activation of Rho's RNA-dependent ATPase activity, and release of the mRNA from the DNA template.</text>
</comment>
<evidence type="ECO:0000256" key="8">
    <source>
        <dbReference type="ARBA" id="ARBA00023163"/>
    </source>
</evidence>
<sequence length="575" mass="64495">MFEISQLKEKTLVELQEIAKDIGAKKYSQLKKLDLVYLILDIQAAAPSKVIKPTNKTENKPKRKRVLKPKTTESDATALPKPTEPVKNKAPQPKKQPVKKPVHPNQKKPAQTKLNITTPEKTAETAKVSDEVVKTPVQKPVTETEERKPLPKKQPVKKPEQKNKPQQGQQNQPNKRPQQNQNQSKDNKGQRSNSGNRYKDPGYEFDGIIESEGVLEMMPDGYGFLRSSDYNYLSSPDDIYLSQSQIKLFGLKTGDTVKGVVRPPKEGEKYFPLIRVSKINGLNPNVVRDRVSFEHLTPLFPQEKFNLAGKSSTLSTRIMDLFSPIGKGQRGMIVSQPKTGKTMLLKDIANSIASNHPEVYQIILLIDERPEEVTDMQRSVRGEVVASTFDEPAEKHVKVANIVLEKAKRLVECGHDVVILLDSITRLARAYNTVAPASGKILSGGIDANALHKPKRFFGAARNIENGGSLSIIATALTETGSKMDEVIFEEFKGTGNMELQLERNIANRRIYPAIDLVKSSTRRDDLLLDPKAVQRLWVLRKYLADMNPVEAMEFIKDKIQYTNSNEEFLISMNG</sequence>
<feature type="compositionally biased region" description="Low complexity" evidence="12">
    <location>
        <begin position="164"/>
        <end position="184"/>
    </location>
</feature>
<dbReference type="Pfam" id="PF07498">
    <property type="entry name" value="Rho_N"/>
    <property type="match status" value="1"/>
</dbReference>
<evidence type="ECO:0000313" key="14">
    <source>
        <dbReference type="EMBL" id="MFD1293475.1"/>
    </source>
</evidence>
<evidence type="ECO:0000259" key="13">
    <source>
        <dbReference type="PROSITE" id="PS51856"/>
    </source>
</evidence>
<dbReference type="Pfam" id="PF07497">
    <property type="entry name" value="Rho_RNA_bind"/>
    <property type="match status" value="1"/>
</dbReference>
<dbReference type="PANTHER" id="PTHR46425:SF1">
    <property type="entry name" value="TRANSCRIPTION TERMINATION FACTOR RHO"/>
    <property type="match status" value="1"/>
</dbReference>
<dbReference type="InterPro" id="IPR036269">
    <property type="entry name" value="Rho_N_sf"/>
</dbReference>
<evidence type="ECO:0000256" key="5">
    <source>
        <dbReference type="ARBA" id="ARBA00022840"/>
    </source>
</evidence>
<dbReference type="SUPFAM" id="SSF50249">
    <property type="entry name" value="Nucleic acid-binding proteins"/>
    <property type="match status" value="1"/>
</dbReference>
<keyword evidence="3 9" id="KW-0378">Hydrolase</keyword>
<dbReference type="PANTHER" id="PTHR46425">
    <property type="entry name" value="TRANSCRIPTION TERMINATION FACTOR RHO"/>
    <property type="match status" value="1"/>
</dbReference>
<dbReference type="EMBL" id="JBHTMV010000003">
    <property type="protein sequence ID" value="MFD1293475.1"/>
    <property type="molecule type" value="Genomic_DNA"/>
</dbReference>
<dbReference type="SUPFAM" id="SSF52540">
    <property type="entry name" value="P-loop containing nucleoside triphosphate hydrolases"/>
    <property type="match status" value="1"/>
</dbReference>
<evidence type="ECO:0000313" key="15">
    <source>
        <dbReference type="Proteomes" id="UP001597241"/>
    </source>
</evidence>
<comment type="similarity">
    <text evidence="9 11">Belongs to the Rho family.</text>
</comment>
<keyword evidence="6 9" id="KW-0694">RNA-binding</keyword>
<dbReference type="SMART" id="SM00959">
    <property type="entry name" value="Rho_N"/>
    <property type="match status" value="1"/>
</dbReference>
<dbReference type="SUPFAM" id="SSF68912">
    <property type="entry name" value="Rho N-terminal domain-like"/>
    <property type="match status" value="1"/>
</dbReference>
<dbReference type="EC" id="3.6.4.-" evidence="9 10"/>
<keyword evidence="2 9" id="KW-0547">Nucleotide-binding</keyword>
<evidence type="ECO:0000256" key="7">
    <source>
        <dbReference type="ARBA" id="ARBA00023015"/>
    </source>
</evidence>
<feature type="binding site" evidence="9">
    <location>
        <begin position="338"/>
        <end position="343"/>
    </location>
    <ligand>
        <name>ATP</name>
        <dbReference type="ChEBI" id="CHEBI:30616"/>
    </ligand>
</feature>
<feature type="compositionally biased region" description="Basic and acidic residues" evidence="12">
    <location>
        <begin position="121"/>
        <end position="133"/>
    </location>
</feature>
<accession>A0ABW3WN33</accession>
<evidence type="ECO:0000256" key="10">
    <source>
        <dbReference type="NCBIfam" id="TIGR00767"/>
    </source>
</evidence>
<keyword evidence="4 9" id="KW-0347">Helicase</keyword>
<dbReference type="Pfam" id="PF00006">
    <property type="entry name" value="ATP-synt_ab"/>
    <property type="match status" value="1"/>
</dbReference>
<keyword evidence="15" id="KW-1185">Reference proteome</keyword>
<feature type="compositionally biased region" description="Basic residues" evidence="12">
    <location>
        <begin position="96"/>
        <end position="106"/>
    </location>
</feature>
<evidence type="ECO:0000256" key="9">
    <source>
        <dbReference type="HAMAP-Rule" id="MF_01884"/>
    </source>
</evidence>
<protein>
    <recommendedName>
        <fullName evidence="9 10">Transcription termination factor Rho</fullName>
        <ecNumber evidence="9 10">3.6.4.-</ecNumber>
    </recommendedName>
    <alternativeName>
        <fullName evidence="9">ATP-dependent helicase Rho</fullName>
    </alternativeName>
</protein>
<keyword evidence="5 9" id="KW-0067">ATP-binding</keyword>
<dbReference type="GO" id="GO:0016787">
    <property type="term" value="F:hydrolase activity"/>
    <property type="evidence" value="ECO:0007669"/>
    <property type="project" value="UniProtKB-KW"/>
</dbReference>
<keyword evidence="8 9" id="KW-0804">Transcription</keyword>
<keyword evidence="1 9" id="KW-0806">Transcription termination</keyword>
<dbReference type="CDD" id="cd04459">
    <property type="entry name" value="Rho_CSD"/>
    <property type="match status" value="1"/>
</dbReference>
<gene>
    <name evidence="9 14" type="primary">rho</name>
    <name evidence="14" type="ORF">ACFQ5N_06470</name>
</gene>
<reference evidence="15" key="1">
    <citation type="journal article" date="2019" name="Int. J. Syst. Evol. Microbiol.">
        <title>The Global Catalogue of Microorganisms (GCM) 10K type strain sequencing project: providing services to taxonomists for standard genome sequencing and annotation.</title>
        <authorList>
            <consortium name="The Broad Institute Genomics Platform"/>
            <consortium name="The Broad Institute Genome Sequencing Center for Infectious Disease"/>
            <person name="Wu L."/>
            <person name="Ma J."/>
        </authorList>
    </citation>
    <scope>NUCLEOTIDE SEQUENCE [LARGE SCALE GENOMIC DNA]</scope>
    <source>
        <strain evidence="15">CCUG 62221</strain>
    </source>
</reference>
<dbReference type="CDD" id="cd01128">
    <property type="entry name" value="rho_factor_C"/>
    <property type="match status" value="1"/>
</dbReference>
<organism evidence="14 15">
    <name type="scientific">Lutibacter holmesii</name>
    <dbReference type="NCBI Taxonomy" id="1137985"/>
    <lineage>
        <taxon>Bacteria</taxon>
        <taxon>Pseudomonadati</taxon>
        <taxon>Bacteroidota</taxon>
        <taxon>Flavobacteriia</taxon>
        <taxon>Flavobacteriales</taxon>
        <taxon>Flavobacteriaceae</taxon>
        <taxon>Lutibacter</taxon>
    </lineage>
</organism>
<comment type="subunit">
    <text evidence="9">Homohexamer. The homohexamer assembles into an open ring structure.</text>
</comment>
<feature type="binding site" evidence="9">
    <location>
        <position position="369"/>
    </location>
    <ligand>
        <name>ATP</name>
        <dbReference type="ChEBI" id="CHEBI:30616"/>
    </ligand>
</feature>
<dbReference type="SMART" id="SM00382">
    <property type="entry name" value="AAA"/>
    <property type="match status" value="1"/>
</dbReference>
<evidence type="ECO:0000256" key="6">
    <source>
        <dbReference type="ARBA" id="ARBA00022884"/>
    </source>
</evidence>
<dbReference type="Gene3D" id="3.40.50.300">
    <property type="entry name" value="P-loop containing nucleotide triphosphate hydrolases"/>
    <property type="match status" value="1"/>
</dbReference>
<dbReference type="Gene3D" id="2.40.50.140">
    <property type="entry name" value="Nucleic acid-binding proteins"/>
    <property type="match status" value="1"/>
</dbReference>
<feature type="binding site" evidence="9">
    <location>
        <begin position="326"/>
        <end position="331"/>
    </location>
    <ligand>
        <name>ATP</name>
        <dbReference type="ChEBI" id="CHEBI:30616"/>
    </ligand>
</feature>
<dbReference type="InterPro" id="IPR004665">
    <property type="entry name" value="Term_rho"/>
</dbReference>
<dbReference type="InterPro" id="IPR011112">
    <property type="entry name" value="Rho-like_N"/>
</dbReference>